<evidence type="ECO:0000256" key="1">
    <source>
        <dbReference type="ARBA" id="ARBA00000251"/>
    </source>
</evidence>
<name>A0A9Q0DXI3_9TELE</name>
<evidence type="ECO:0000313" key="6">
    <source>
        <dbReference type="Proteomes" id="UP001148018"/>
    </source>
</evidence>
<reference evidence="5" key="1">
    <citation type="submission" date="2022-07" db="EMBL/GenBank/DDBJ databases">
        <title>Chromosome-level genome of Muraenolepis orangiensis.</title>
        <authorList>
            <person name="Kim J."/>
        </authorList>
    </citation>
    <scope>NUCLEOTIDE SEQUENCE</scope>
    <source>
        <strain evidence="5">KU_S4_2022</strain>
        <tissue evidence="5">Muscle</tissue>
    </source>
</reference>
<evidence type="ECO:0000256" key="3">
    <source>
        <dbReference type="ARBA" id="ARBA00023295"/>
    </source>
</evidence>
<sequence length="74" mass="8460">MLLLRLHLLLQLLASWAPGGQGFSEQKKPALPPLIPHRPFLVVWNAPAESCRMRFHVDLSVPHRDLNETSMRPQ</sequence>
<keyword evidence="4" id="KW-0732">Signal</keyword>
<dbReference type="Pfam" id="PF01630">
    <property type="entry name" value="Glyco_hydro_56"/>
    <property type="match status" value="1"/>
</dbReference>
<organism evidence="5 6">
    <name type="scientific">Muraenolepis orangiensis</name>
    <name type="common">Patagonian moray cod</name>
    <dbReference type="NCBI Taxonomy" id="630683"/>
    <lineage>
        <taxon>Eukaryota</taxon>
        <taxon>Metazoa</taxon>
        <taxon>Chordata</taxon>
        <taxon>Craniata</taxon>
        <taxon>Vertebrata</taxon>
        <taxon>Euteleostomi</taxon>
        <taxon>Actinopterygii</taxon>
        <taxon>Neopterygii</taxon>
        <taxon>Teleostei</taxon>
        <taxon>Neoteleostei</taxon>
        <taxon>Acanthomorphata</taxon>
        <taxon>Zeiogadaria</taxon>
        <taxon>Gadariae</taxon>
        <taxon>Gadiformes</taxon>
        <taxon>Muraenolepidoidei</taxon>
        <taxon>Muraenolepididae</taxon>
        <taxon>Muraenolepis</taxon>
    </lineage>
</organism>
<dbReference type="AlphaFoldDB" id="A0A9Q0DXI3"/>
<dbReference type="GO" id="GO:0005975">
    <property type="term" value="P:carbohydrate metabolic process"/>
    <property type="evidence" value="ECO:0007669"/>
    <property type="project" value="InterPro"/>
</dbReference>
<keyword evidence="6" id="KW-1185">Reference proteome</keyword>
<accession>A0A9Q0DXI3</accession>
<dbReference type="EMBL" id="JANIIK010000110">
    <property type="protein sequence ID" value="KAJ3596279.1"/>
    <property type="molecule type" value="Genomic_DNA"/>
</dbReference>
<dbReference type="OrthoDB" id="5796153at2759"/>
<gene>
    <name evidence="5" type="ORF">NHX12_002688</name>
</gene>
<dbReference type="GO" id="GO:0004415">
    <property type="term" value="F:hyalurononglucosaminidase activity"/>
    <property type="evidence" value="ECO:0007669"/>
    <property type="project" value="UniProtKB-EC"/>
</dbReference>
<dbReference type="InterPro" id="IPR013785">
    <property type="entry name" value="Aldolase_TIM"/>
</dbReference>
<evidence type="ECO:0000256" key="4">
    <source>
        <dbReference type="SAM" id="SignalP"/>
    </source>
</evidence>
<comment type="catalytic activity">
    <reaction evidence="1">
        <text>Random hydrolysis of (1-&gt;4)-linkages between N-acetyl-beta-D-glucosamine and D-glucuronate residues in hyaluronate.</text>
        <dbReference type="EC" id="3.2.1.35"/>
    </reaction>
</comment>
<comment type="caution">
    <text evidence="5">The sequence shown here is derived from an EMBL/GenBank/DDBJ whole genome shotgun (WGS) entry which is preliminary data.</text>
</comment>
<keyword evidence="3" id="KW-0326">Glycosidase</keyword>
<protein>
    <recommendedName>
        <fullName evidence="2">hyaluronoglucosaminidase</fullName>
        <ecNumber evidence="2">3.2.1.35</ecNumber>
    </recommendedName>
</protein>
<evidence type="ECO:0000256" key="2">
    <source>
        <dbReference type="ARBA" id="ARBA00012774"/>
    </source>
</evidence>
<dbReference type="EC" id="3.2.1.35" evidence="2"/>
<dbReference type="Proteomes" id="UP001148018">
    <property type="component" value="Unassembled WGS sequence"/>
</dbReference>
<feature type="chain" id="PRO_5040448038" description="hyaluronoglucosaminidase" evidence="4">
    <location>
        <begin position="23"/>
        <end position="74"/>
    </location>
</feature>
<evidence type="ECO:0000313" key="5">
    <source>
        <dbReference type="EMBL" id="KAJ3596279.1"/>
    </source>
</evidence>
<dbReference type="Gene3D" id="3.20.20.70">
    <property type="entry name" value="Aldolase class I"/>
    <property type="match status" value="1"/>
</dbReference>
<feature type="signal peptide" evidence="4">
    <location>
        <begin position="1"/>
        <end position="22"/>
    </location>
</feature>
<dbReference type="InterPro" id="IPR018155">
    <property type="entry name" value="Hyaluronidase"/>
</dbReference>
<keyword evidence="3" id="KW-0378">Hydrolase</keyword>
<proteinExistence type="predicted"/>